<gene>
    <name evidence="1" type="ORF">HZR21_05515</name>
</gene>
<dbReference type="RefSeq" id="WP_180746799.1">
    <property type="nucleotide sequence ID" value="NZ_CBCRWQ010000008.1"/>
</dbReference>
<reference evidence="1 2" key="1">
    <citation type="submission" date="2020-07" db="EMBL/GenBank/DDBJ databases">
        <authorList>
            <person name="Hilgarth M."/>
            <person name="Werum V."/>
            <person name="Vogel R.F."/>
        </authorList>
    </citation>
    <scope>NUCLEOTIDE SEQUENCE [LARGE SCALE GENOMIC DNA]</scope>
    <source>
        <strain evidence="1 2">DSM 28961</strain>
    </source>
</reference>
<dbReference type="GeneID" id="303194972"/>
<sequence>MNLKHKVQINVTSNCGKKQMVMKSGIRTLPKRLVKWLFGEDTQILVMTSGQSVDSVEIREVGGEPNEQN</sequence>
<evidence type="ECO:0000313" key="2">
    <source>
        <dbReference type="Proteomes" id="UP000530186"/>
    </source>
</evidence>
<dbReference type="EMBL" id="JACBNY010000007">
    <property type="protein sequence ID" value="MBA0016606.1"/>
    <property type="molecule type" value="Genomic_DNA"/>
</dbReference>
<evidence type="ECO:0000313" key="1">
    <source>
        <dbReference type="EMBL" id="MBA0016606.1"/>
    </source>
</evidence>
<accession>A0A7V8SJS6</accession>
<protein>
    <submittedName>
        <fullName evidence="1">Uncharacterized protein</fullName>
    </submittedName>
</protein>
<name>A0A7V8SJS6_9LACT</name>
<keyword evidence="2" id="KW-1185">Reference proteome</keyword>
<proteinExistence type="predicted"/>
<dbReference type="AlphaFoldDB" id="A0A7V8SJS6"/>
<comment type="caution">
    <text evidence="1">The sequence shown here is derived from an EMBL/GenBank/DDBJ whole genome shotgun (WGS) entry which is preliminary data.</text>
</comment>
<dbReference type="Proteomes" id="UP000530186">
    <property type="component" value="Unassembled WGS sequence"/>
</dbReference>
<organism evidence="1 2">
    <name type="scientific">Pseudolactococcus laudensis</name>
    <dbReference type="NCBI Taxonomy" id="1494461"/>
    <lineage>
        <taxon>Bacteria</taxon>
        <taxon>Bacillati</taxon>
        <taxon>Bacillota</taxon>
        <taxon>Bacilli</taxon>
        <taxon>Lactobacillales</taxon>
        <taxon>Streptococcaceae</taxon>
        <taxon>Pseudolactococcus</taxon>
    </lineage>
</organism>